<dbReference type="PANTHER" id="PTHR34153:SF2">
    <property type="entry name" value="SI:CH211-262H13.3-RELATED"/>
    <property type="match status" value="1"/>
</dbReference>
<dbReference type="AlphaFoldDB" id="A0A6G0SWR9"/>
<comment type="caution">
    <text evidence="2">The sequence shown here is derived from an EMBL/GenBank/DDBJ whole genome shotgun (WGS) entry which is preliminary data.</text>
</comment>
<feature type="transmembrane region" description="Helical" evidence="1">
    <location>
        <begin position="121"/>
        <end position="145"/>
    </location>
</feature>
<proteinExistence type="predicted"/>
<dbReference type="OrthoDB" id="6626930at2759"/>
<dbReference type="PANTHER" id="PTHR34153">
    <property type="entry name" value="SI:CH211-262H13.3-RELATED-RELATED"/>
    <property type="match status" value="1"/>
</dbReference>
<protein>
    <recommendedName>
        <fullName evidence="4">DUF4806 domain-containing protein</fullName>
    </recommendedName>
</protein>
<keyword evidence="1" id="KW-0812">Transmembrane</keyword>
<evidence type="ECO:0008006" key="4">
    <source>
        <dbReference type="Google" id="ProtNLM"/>
    </source>
</evidence>
<dbReference type="EMBL" id="VYZN01000662">
    <property type="protein sequence ID" value="KAE9522769.1"/>
    <property type="molecule type" value="Genomic_DNA"/>
</dbReference>
<organism evidence="2 3">
    <name type="scientific">Aphis glycines</name>
    <name type="common">Soybean aphid</name>
    <dbReference type="NCBI Taxonomy" id="307491"/>
    <lineage>
        <taxon>Eukaryota</taxon>
        <taxon>Metazoa</taxon>
        <taxon>Ecdysozoa</taxon>
        <taxon>Arthropoda</taxon>
        <taxon>Hexapoda</taxon>
        <taxon>Insecta</taxon>
        <taxon>Pterygota</taxon>
        <taxon>Neoptera</taxon>
        <taxon>Paraneoptera</taxon>
        <taxon>Hemiptera</taxon>
        <taxon>Sternorrhyncha</taxon>
        <taxon>Aphidomorpha</taxon>
        <taxon>Aphidoidea</taxon>
        <taxon>Aphididae</taxon>
        <taxon>Aphidini</taxon>
        <taxon>Aphis</taxon>
        <taxon>Aphis</taxon>
    </lineage>
</organism>
<evidence type="ECO:0000313" key="3">
    <source>
        <dbReference type="Proteomes" id="UP000475862"/>
    </source>
</evidence>
<keyword evidence="1" id="KW-0472">Membrane</keyword>
<feature type="transmembrane region" description="Helical" evidence="1">
    <location>
        <begin position="39"/>
        <end position="57"/>
    </location>
</feature>
<accession>A0A6G0SWR9</accession>
<name>A0A6G0SWR9_APHGL</name>
<keyword evidence="3" id="KW-1185">Reference proteome</keyword>
<keyword evidence="1" id="KW-1133">Transmembrane helix</keyword>
<evidence type="ECO:0000313" key="2">
    <source>
        <dbReference type="EMBL" id="KAE9522769.1"/>
    </source>
</evidence>
<evidence type="ECO:0000256" key="1">
    <source>
        <dbReference type="SAM" id="Phobius"/>
    </source>
</evidence>
<feature type="transmembrane region" description="Helical" evidence="1">
    <location>
        <begin position="12"/>
        <end position="33"/>
    </location>
</feature>
<dbReference type="Proteomes" id="UP000475862">
    <property type="component" value="Unassembled WGS sequence"/>
</dbReference>
<sequence>MRARPTSKVGEVTFMSFISSDIFNILTIAFPLFTVDTVLLQYTSFVICCLFMYILLLSTTGSANAISTTVSVHGCNLKITELQCSLCKQRRCGKIVHFLRDYLVYRTSTTVLARHVRVSQIVVSSFIITYFITCTYIMATSFTIYTRGCTCARLRQCDYIVRLGWHQCVGTHSTYVLGYFEDENKYSVLPVNWLKKSKSNGIIKCLWPNYGVTTMTIMKGTKPSSKWTTHTVKLMEQFVSYDAAAAKNYRCLLRQGNNLLYSIGGSDCKHFVKRALIKLFTNKLATLCSWTGQKNNYRLVDHQIIKSLKTISRELYKNDENTFEICIKEWFRHVAQRLKKELINSVFILLKFHELLLLLIPLY</sequence>
<reference evidence="2 3" key="1">
    <citation type="submission" date="2019-08" db="EMBL/GenBank/DDBJ databases">
        <title>The genome of the soybean aphid Biotype 1, its phylome, world population structure and adaptation to the North American continent.</title>
        <authorList>
            <person name="Giordano R."/>
            <person name="Donthu R.K."/>
            <person name="Hernandez A.G."/>
            <person name="Wright C.L."/>
            <person name="Zimin A.V."/>
        </authorList>
    </citation>
    <scope>NUCLEOTIDE SEQUENCE [LARGE SCALE GENOMIC DNA]</scope>
    <source>
        <tissue evidence="2">Whole aphids</tissue>
    </source>
</reference>
<gene>
    <name evidence="2" type="ORF">AGLY_016810</name>
</gene>